<reference evidence="1 2" key="1">
    <citation type="submission" date="2022-05" db="EMBL/GenBank/DDBJ databases">
        <authorList>
            <consortium name="Genoscope - CEA"/>
            <person name="William W."/>
        </authorList>
    </citation>
    <scope>NUCLEOTIDE SEQUENCE [LARGE SCALE GENOMIC DNA]</scope>
</reference>
<dbReference type="EMBL" id="CALNXI010000039">
    <property type="protein sequence ID" value="CAH3016308.1"/>
    <property type="molecule type" value="Genomic_DNA"/>
</dbReference>
<evidence type="ECO:0000313" key="2">
    <source>
        <dbReference type="Proteomes" id="UP001159427"/>
    </source>
</evidence>
<evidence type="ECO:0000313" key="1">
    <source>
        <dbReference type="EMBL" id="CAH3016308.1"/>
    </source>
</evidence>
<protein>
    <submittedName>
        <fullName evidence="1">Uncharacterized protein</fullName>
    </submittedName>
</protein>
<comment type="caution">
    <text evidence="1">The sequence shown here is derived from an EMBL/GenBank/DDBJ whole genome shotgun (WGS) entry which is preliminary data.</text>
</comment>
<dbReference type="Gene3D" id="3.40.1800.10">
    <property type="entry name" value="His-Me finger endonucleases"/>
    <property type="match status" value="1"/>
</dbReference>
<organism evidence="1 2">
    <name type="scientific">Porites evermanni</name>
    <dbReference type="NCBI Taxonomy" id="104178"/>
    <lineage>
        <taxon>Eukaryota</taxon>
        <taxon>Metazoa</taxon>
        <taxon>Cnidaria</taxon>
        <taxon>Anthozoa</taxon>
        <taxon>Hexacorallia</taxon>
        <taxon>Scleractinia</taxon>
        <taxon>Fungiina</taxon>
        <taxon>Poritidae</taxon>
        <taxon>Porites</taxon>
    </lineage>
</organism>
<dbReference type="SUPFAM" id="SSF54060">
    <property type="entry name" value="His-Me finger endonucleases"/>
    <property type="match status" value="1"/>
</dbReference>
<dbReference type="Proteomes" id="UP001159427">
    <property type="component" value="Unassembled WGS sequence"/>
</dbReference>
<gene>
    <name evidence="1" type="ORF">PEVE_00028181</name>
</gene>
<dbReference type="InterPro" id="IPR038563">
    <property type="entry name" value="Endonuclease_7_sf"/>
</dbReference>
<accession>A0ABN8LL01</accession>
<dbReference type="InterPro" id="IPR044925">
    <property type="entry name" value="His-Me_finger_sf"/>
</dbReference>
<name>A0ABN8LL01_9CNID</name>
<sequence length="160" mass="18966">MRVPFIVYADFESFIKPIDTCQRNPENSYTKQYQKHTSSSFCYYIKSYDDIVYSQPPVAYTAETKDEDVAQKFVNMLQDVTRRCEDVIWKEDAKMERTKCWICHGEFDKDNKDHCHFSGKFRGSAHNKCNLQFKKPKFIPVGFHNLSGYDSHLFNKTWSE</sequence>
<dbReference type="PANTHER" id="PTHR31511:SF12">
    <property type="entry name" value="RHO TERMINATION FACTOR N-TERMINAL DOMAIN-CONTAINING PROTEIN"/>
    <property type="match status" value="1"/>
</dbReference>
<keyword evidence="2" id="KW-1185">Reference proteome</keyword>
<dbReference type="PANTHER" id="PTHR31511">
    <property type="entry name" value="PROTEIN CBG23764"/>
    <property type="match status" value="1"/>
</dbReference>
<proteinExistence type="predicted"/>